<gene>
    <name evidence="3" type="ORF">C3928_11060</name>
</gene>
<evidence type="ECO:0000259" key="2">
    <source>
        <dbReference type="Pfam" id="PF13280"/>
    </source>
</evidence>
<dbReference type="SUPFAM" id="SSF46785">
    <property type="entry name" value="Winged helix' DNA-binding domain"/>
    <property type="match status" value="1"/>
</dbReference>
<feature type="domain" description="Helix-turn-helix type 11" evidence="1">
    <location>
        <begin position="12"/>
        <end position="65"/>
    </location>
</feature>
<sequence length="234" mass="26732">MKSNANMSKTERLFHLLQILRRYRYPLSGQFLANELGVSTRTIYRDIAALQAQGADIEGEPGLGYVLKPGFMLPPLMFNEEEIEALVLGTRWVVKKTDTHLQKAAHNALAKIASVLPADLRQQLELSSLLIGPDEVISGEDESLALVRKAIRKELKLFIQYHDLKGNVSTRTIWPIGLGYFDQVRILIAWCELKKDFRHFRADRIVDVQNLGVCYARRRSVLLHDWRKQNNIPG</sequence>
<dbReference type="Proteomes" id="UP000239239">
    <property type="component" value="Unassembled WGS sequence"/>
</dbReference>
<dbReference type="InterPro" id="IPR013196">
    <property type="entry name" value="HTH_11"/>
</dbReference>
<accession>A0A2S6EWP6</accession>
<dbReference type="Gene3D" id="1.10.10.10">
    <property type="entry name" value="Winged helix-like DNA-binding domain superfamily/Winged helix DNA-binding domain"/>
    <property type="match status" value="1"/>
</dbReference>
<evidence type="ECO:0000313" key="4">
    <source>
        <dbReference type="Proteomes" id="UP000239239"/>
    </source>
</evidence>
<dbReference type="Pfam" id="PF08279">
    <property type="entry name" value="HTH_11"/>
    <property type="match status" value="1"/>
</dbReference>
<dbReference type="EMBL" id="PQWY01000016">
    <property type="protein sequence ID" value="PPK29608.1"/>
    <property type="molecule type" value="Genomic_DNA"/>
</dbReference>
<dbReference type="PANTHER" id="PTHR34580:SF3">
    <property type="entry name" value="PROTEIN PAFB"/>
    <property type="match status" value="1"/>
</dbReference>
<dbReference type="Pfam" id="PF13280">
    <property type="entry name" value="WYL"/>
    <property type="match status" value="1"/>
</dbReference>
<proteinExistence type="predicted"/>
<feature type="domain" description="WYL" evidence="2">
    <location>
        <begin position="143"/>
        <end position="209"/>
    </location>
</feature>
<dbReference type="InterPro" id="IPR051534">
    <property type="entry name" value="CBASS_pafABC_assoc_protein"/>
</dbReference>
<evidence type="ECO:0000259" key="1">
    <source>
        <dbReference type="Pfam" id="PF08279"/>
    </source>
</evidence>
<comment type="caution">
    <text evidence="3">The sequence shown here is derived from an EMBL/GenBank/DDBJ whole genome shotgun (WGS) entry which is preliminary data.</text>
</comment>
<organism evidence="3 4">
    <name type="scientific">Legionella pneumophila</name>
    <dbReference type="NCBI Taxonomy" id="446"/>
    <lineage>
        <taxon>Bacteria</taxon>
        <taxon>Pseudomonadati</taxon>
        <taxon>Pseudomonadota</taxon>
        <taxon>Gammaproteobacteria</taxon>
        <taxon>Legionellales</taxon>
        <taxon>Legionellaceae</taxon>
        <taxon>Legionella</taxon>
    </lineage>
</organism>
<dbReference type="InterPro" id="IPR026881">
    <property type="entry name" value="WYL_dom"/>
</dbReference>
<dbReference type="PANTHER" id="PTHR34580">
    <property type="match status" value="1"/>
</dbReference>
<dbReference type="PROSITE" id="PS52050">
    <property type="entry name" value="WYL"/>
    <property type="match status" value="1"/>
</dbReference>
<dbReference type="OrthoDB" id="9807255at2"/>
<evidence type="ECO:0000313" key="3">
    <source>
        <dbReference type="EMBL" id="PPK29608.1"/>
    </source>
</evidence>
<dbReference type="InterPro" id="IPR036390">
    <property type="entry name" value="WH_DNA-bd_sf"/>
</dbReference>
<reference evidence="3 4" key="1">
    <citation type="submission" date="2018-02" db="EMBL/GenBank/DDBJ databases">
        <title>Draft genome sequences of four Legionella pneumophila clinical strains isolated in Ontario.</title>
        <authorList>
            <person name="Fortuna A."/>
            <person name="Ramnarine R."/>
            <person name="Li A."/>
            <person name="Frantz C."/>
            <person name="Mallo G."/>
        </authorList>
    </citation>
    <scope>NUCLEOTIDE SEQUENCE [LARGE SCALE GENOMIC DNA]</scope>
    <source>
        <strain evidence="3 4">LG61</strain>
    </source>
</reference>
<dbReference type="AlphaFoldDB" id="A0A2S6EWP6"/>
<protein>
    <submittedName>
        <fullName evidence="3">YafY family transcriptional regulator</fullName>
    </submittedName>
</protein>
<dbReference type="InterPro" id="IPR036388">
    <property type="entry name" value="WH-like_DNA-bd_sf"/>
</dbReference>
<name>A0A2S6EWP6_LEGPN</name>